<protein>
    <submittedName>
        <fullName evidence="1">Uncharacterized protein</fullName>
    </submittedName>
</protein>
<dbReference type="Proteomes" id="UP001331761">
    <property type="component" value="Unassembled WGS sequence"/>
</dbReference>
<gene>
    <name evidence="2" type="ORF">GCK32_004704</name>
    <name evidence="1" type="ORF">GCK32_009505</name>
</gene>
<dbReference type="EMBL" id="WIXE01008821">
    <property type="protein sequence ID" value="KAK5978955.1"/>
    <property type="molecule type" value="Genomic_DNA"/>
</dbReference>
<proteinExistence type="predicted"/>
<keyword evidence="3" id="KW-1185">Reference proteome</keyword>
<evidence type="ECO:0000313" key="3">
    <source>
        <dbReference type="Proteomes" id="UP001331761"/>
    </source>
</evidence>
<evidence type="ECO:0000313" key="2">
    <source>
        <dbReference type="EMBL" id="KAK5978955.1"/>
    </source>
</evidence>
<sequence length="69" mass="7816">MLYCWITVPTDSEWPDFGTTQDEIWLGPVKADIKEECEKLPSAGLEGEIRKYADKILLKEGVTPDKICT</sequence>
<reference evidence="1 3" key="1">
    <citation type="submission" date="2019-10" db="EMBL/GenBank/DDBJ databases">
        <title>Assembly and Annotation for the nematode Trichostrongylus colubriformis.</title>
        <authorList>
            <person name="Martin J."/>
        </authorList>
    </citation>
    <scope>NUCLEOTIDE SEQUENCE [LARGE SCALE GENOMIC DNA]</scope>
    <source>
        <strain evidence="1">G859</strain>
        <tissue evidence="1">Whole worm</tissue>
    </source>
</reference>
<comment type="caution">
    <text evidence="1">The sequence shown here is derived from an EMBL/GenBank/DDBJ whole genome shotgun (WGS) entry which is preliminary data.</text>
</comment>
<evidence type="ECO:0000313" key="1">
    <source>
        <dbReference type="EMBL" id="KAK5964858.1"/>
    </source>
</evidence>
<dbReference type="EMBL" id="WIXE01025272">
    <property type="protein sequence ID" value="KAK5964858.1"/>
    <property type="molecule type" value="Genomic_DNA"/>
</dbReference>
<name>A0AAN8F4B4_TRICO</name>
<accession>A0AAN8F4B4</accession>
<organism evidence="1 3">
    <name type="scientific">Trichostrongylus colubriformis</name>
    <name type="common">Black scour worm</name>
    <dbReference type="NCBI Taxonomy" id="6319"/>
    <lineage>
        <taxon>Eukaryota</taxon>
        <taxon>Metazoa</taxon>
        <taxon>Ecdysozoa</taxon>
        <taxon>Nematoda</taxon>
        <taxon>Chromadorea</taxon>
        <taxon>Rhabditida</taxon>
        <taxon>Rhabditina</taxon>
        <taxon>Rhabditomorpha</taxon>
        <taxon>Strongyloidea</taxon>
        <taxon>Trichostrongylidae</taxon>
        <taxon>Trichostrongylus</taxon>
    </lineage>
</organism>
<dbReference type="AlphaFoldDB" id="A0AAN8F4B4"/>